<protein>
    <submittedName>
        <fullName evidence="1">Uncharacterized protein</fullName>
    </submittedName>
</protein>
<comment type="caution">
    <text evidence="1">The sequence shown here is derived from an EMBL/GenBank/DDBJ whole genome shotgun (WGS) entry which is preliminary data.</text>
</comment>
<dbReference type="Proteomes" id="UP000631535">
    <property type="component" value="Unassembled WGS sequence"/>
</dbReference>
<evidence type="ECO:0000313" key="1">
    <source>
        <dbReference type="EMBL" id="GGO55495.1"/>
    </source>
</evidence>
<sequence>MSISVSDLTNAERAVALYASDMPNDCRSQRGDRDRLEFWIVQGATRMGLEFLYRTAALHSGYRLCWLNKSLSAEQKRAEAERFPNKARIDLAGQMAANSILHFRPNAEALARKQVAFDGGCPKCEGTGEVWGLWVIDVEAEWYEEGYRSCWVCRDDEPPTTVEFMAVAA</sequence>
<reference evidence="2" key="1">
    <citation type="journal article" date="2019" name="Int. J. Syst. Evol. Microbiol.">
        <title>The Global Catalogue of Microorganisms (GCM) 10K type strain sequencing project: providing services to taxonomists for standard genome sequencing and annotation.</title>
        <authorList>
            <consortium name="The Broad Institute Genomics Platform"/>
            <consortium name="The Broad Institute Genome Sequencing Center for Infectious Disease"/>
            <person name="Wu L."/>
            <person name="Ma J."/>
        </authorList>
    </citation>
    <scope>NUCLEOTIDE SEQUENCE [LARGE SCALE GENOMIC DNA]</scope>
    <source>
        <strain evidence="2">CGMCC 4.7178</strain>
    </source>
</reference>
<keyword evidence="2" id="KW-1185">Reference proteome</keyword>
<accession>A0ABQ2MNE4</accession>
<proteinExistence type="predicted"/>
<evidence type="ECO:0000313" key="2">
    <source>
        <dbReference type="Proteomes" id="UP000631535"/>
    </source>
</evidence>
<name>A0ABQ2MNE4_9ACTN</name>
<organism evidence="1 2">
    <name type="scientific">Streptomyces daqingensis</name>
    <dbReference type="NCBI Taxonomy" id="1472640"/>
    <lineage>
        <taxon>Bacteria</taxon>
        <taxon>Bacillati</taxon>
        <taxon>Actinomycetota</taxon>
        <taxon>Actinomycetes</taxon>
        <taxon>Kitasatosporales</taxon>
        <taxon>Streptomycetaceae</taxon>
        <taxon>Streptomyces</taxon>
    </lineage>
</organism>
<dbReference type="EMBL" id="BMMP01000017">
    <property type="protein sequence ID" value="GGO55495.1"/>
    <property type="molecule type" value="Genomic_DNA"/>
</dbReference>
<gene>
    <name evidence="1" type="ORF">GCM10012287_46900</name>
</gene>